<evidence type="ECO:0000313" key="3">
    <source>
        <dbReference type="Proteomes" id="UP000285190"/>
    </source>
</evidence>
<dbReference type="PANTHER" id="PTHR39639">
    <property type="entry name" value="CHROMOSOME 16, WHOLE GENOME SHOTGUN SEQUENCE"/>
    <property type="match status" value="1"/>
</dbReference>
<dbReference type="Proteomes" id="UP000285190">
    <property type="component" value="Unassembled WGS sequence"/>
</dbReference>
<evidence type="ECO:0000313" key="2">
    <source>
        <dbReference type="EMBL" id="RJG06853.1"/>
    </source>
</evidence>
<name>A0A418X327_9BURK</name>
<comment type="caution">
    <text evidence="2">The sequence shown here is derived from an EMBL/GenBank/DDBJ whole genome shotgun (WGS) entry which is preliminary data.</text>
</comment>
<organism evidence="2 3">
    <name type="scientific">Noviherbaspirillum cavernae</name>
    <dbReference type="NCBI Taxonomy" id="2320862"/>
    <lineage>
        <taxon>Bacteria</taxon>
        <taxon>Pseudomonadati</taxon>
        <taxon>Pseudomonadota</taxon>
        <taxon>Betaproteobacteria</taxon>
        <taxon>Burkholderiales</taxon>
        <taxon>Oxalobacteraceae</taxon>
        <taxon>Noviherbaspirillum</taxon>
    </lineage>
</organism>
<proteinExistence type="predicted"/>
<evidence type="ECO:0000259" key="1">
    <source>
        <dbReference type="Pfam" id="PF03235"/>
    </source>
</evidence>
<dbReference type="RefSeq" id="WP_119739800.1">
    <property type="nucleotide sequence ID" value="NZ_QYUN01000002.1"/>
</dbReference>
<dbReference type="PANTHER" id="PTHR39639:SF1">
    <property type="entry name" value="DUF262 DOMAIN-CONTAINING PROTEIN"/>
    <property type="match status" value="1"/>
</dbReference>
<dbReference type="AlphaFoldDB" id="A0A418X327"/>
<dbReference type="OrthoDB" id="3654724at2"/>
<protein>
    <submittedName>
        <fullName evidence="2">DUF262 domain-containing protein</fullName>
    </submittedName>
</protein>
<dbReference type="Pfam" id="PF03235">
    <property type="entry name" value="GmrSD_N"/>
    <property type="match status" value="1"/>
</dbReference>
<reference evidence="2 3" key="1">
    <citation type="submission" date="2018-09" db="EMBL/GenBank/DDBJ databases">
        <authorList>
            <person name="Zhu H."/>
        </authorList>
    </citation>
    <scope>NUCLEOTIDE SEQUENCE [LARGE SCALE GENOMIC DNA]</scope>
    <source>
        <strain evidence="2 3">K2R10-39</strain>
    </source>
</reference>
<accession>A0A418X327</accession>
<keyword evidence="3" id="KW-1185">Reference proteome</keyword>
<dbReference type="InterPro" id="IPR004919">
    <property type="entry name" value="GmrSD_N"/>
</dbReference>
<feature type="domain" description="GmrSD restriction endonucleases N-terminal" evidence="1">
    <location>
        <begin position="14"/>
        <end position="157"/>
    </location>
</feature>
<sequence>MDRVDYESLVIQDLANFYKNNELKLDPWYQRRSVWNLAQKGYLLNTLFVKKPVPTIYIRHYLDVESEKSIKEVVDGQQRMRSILGYLDDEFAARHPNHNAPVKYSALSPKERTELKMTKLSIGSLVNAEESDVIEIFGRLNSISKSLNAQEKRNAKFSGAMKQFCLEYAAKKVGFWRETSIFSATDISRMDEVQFISDLVLNLLSGLSDFSSAKLDNLYEQYDDLFDDEKKIQKRLDRIFSIIEKLTATAIKDTIFYRSPIFFSLLIVLDQKKGAIGSKKLEEQMKAIDALFNDASKHKAEDRAFYEACTASTQRIKSRRVRHEYLAKRIS</sequence>
<gene>
    <name evidence="2" type="ORF">D3870_13335</name>
</gene>
<dbReference type="EMBL" id="QYUN01000002">
    <property type="protein sequence ID" value="RJG06853.1"/>
    <property type="molecule type" value="Genomic_DNA"/>
</dbReference>